<feature type="transmembrane region" description="Helical" evidence="1">
    <location>
        <begin position="30"/>
        <end position="50"/>
    </location>
</feature>
<evidence type="ECO:0000313" key="2">
    <source>
        <dbReference type="EMBL" id="MDO7843839.1"/>
    </source>
</evidence>
<gene>
    <name evidence="2" type="ORF">Q5H94_16015</name>
</gene>
<keyword evidence="1" id="KW-0472">Membrane</keyword>
<accession>A0ABT9A1Y3</accession>
<organism evidence="2 3">
    <name type="scientific">Sphingomonas immobilis</name>
    <dbReference type="NCBI Taxonomy" id="3063997"/>
    <lineage>
        <taxon>Bacteria</taxon>
        <taxon>Pseudomonadati</taxon>
        <taxon>Pseudomonadota</taxon>
        <taxon>Alphaproteobacteria</taxon>
        <taxon>Sphingomonadales</taxon>
        <taxon>Sphingomonadaceae</taxon>
        <taxon>Sphingomonas</taxon>
    </lineage>
</organism>
<proteinExistence type="predicted"/>
<comment type="caution">
    <text evidence="2">The sequence shown here is derived from an EMBL/GenBank/DDBJ whole genome shotgun (WGS) entry which is preliminary data.</text>
</comment>
<keyword evidence="3" id="KW-1185">Reference proteome</keyword>
<protein>
    <submittedName>
        <fullName evidence="2">Uncharacterized protein</fullName>
    </submittedName>
</protein>
<keyword evidence="1" id="KW-1133">Transmembrane helix</keyword>
<reference evidence="2" key="1">
    <citation type="submission" date="2023-07" db="EMBL/GenBank/DDBJ databases">
        <authorList>
            <person name="Kim M.K."/>
        </authorList>
    </citation>
    <scope>NUCLEOTIDE SEQUENCE</scope>
    <source>
        <strain evidence="2">CA1-15</strain>
    </source>
</reference>
<dbReference type="EMBL" id="JAUQSZ010000012">
    <property type="protein sequence ID" value="MDO7843839.1"/>
    <property type="molecule type" value="Genomic_DNA"/>
</dbReference>
<keyword evidence="1" id="KW-0812">Transmembrane</keyword>
<evidence type="ECO:0000313" key="3">
    <source>
        <dbReference type="Proteomes" id="UP001176468"/>
    </source>
</evidence>
<evidence type="ECO:0000256" key="1">
    <source>
        <dbReference type="SAM" id="Phobius"/>
    </source>
</evidence>
<dbReference type="Proteomes" id="UP001176468">
    <property type="component" value="Unassembled WGS sequence"/>
</dbReference>
<dbReference type="RefSeq" id="WP_304562300.1">
    <property type="nucleotide sequence ID" value="NZ_JAUQSZ010000012.1"/>
</dbReference>
<name>A0ABT9A1Y3_9SPHN</name>
<sequence>MRSLSIGVAGAIGGAAGGLARGNVTPSDSAIVALMTFVFTAAIWFVGGILKDRIF</sequence>